<dbReference type="Pfam" id="PF12840">
    <property type="entry name" value="HTH_20"/>
    <property type="match status" value="1"/>
</dbReference>
<evidence type="ECO:0000313" key="3">
    <source>
        <dbReference type="EMBL" id="RZU30503.1"/>
    </source>
</evidence>
<dbReference type="EMBL" id="SHKV01000001">
    <property type="protein sequence ID" value="RZU30503.1"/>
    <property type="molecule type" value="Genomic_DNA"/>
</dbReference>
<dbReference type="SMART" id="SM00418">
    <property type="entry name" value="HTH_ARSR"/>
    <property type="match status" value="1"/>
</dbReference>
<evidence type="ECO:0000313" key="4">
    <source>
        <dbReference type="Proteomes" id="UP000292507"/>
    </source>
</evidence>
<dbReference type="Pfam" id="PF08327">
    <property type="entry name" value="AHSA1"/>
    <property type="match status" value="1"/>
</dbReference>
<dbReference type="InterPro" id="IPR013538">
    <property type="entry name" value="ASHA1/2-like_C"/>
</dbReference>
<reference evidence="3 4" key="1">
    <citation type="submission" date="2019-02" db="EMBL/GenBank/DDBJ databases">
        <title>Sequencing the genomes of 1000 actinobacteria strains.</title>
        <authorList>
            <person name="Klenk H.-P."/>
        </authorList>
    </citation>
    <scope>NUCLEOTIDE SEQUENCE [LARGE SCALE GENOMIC DNA]</scope>
    <source>
        <strain evidence="3 4">DSM 44509</strain>
    </source>
</reference>
<dbReference type="InterPro" id="IPR036390">
    <property type="entry name" value="WH_DNA-bd_sf"/>
</dbReference>
<dbReference type="Gene3D" id="1.10.10.10">
    <property type="entry name" value="Winged helix-like DNA-binding domain superfamily/Winged helix DNA-binding domain"/>
    <property type="match status" value="1"/>
</dbReference>
<dbReference type="InterPro" id="IPR011991">
    <property type="entry name" value="ArsR-like_HTH"/>
</dbReference>
<proteinExistence type="inferred from homology"/>
<protein>
    <submittedName>
        <fullName evidence="3">Uncharacterized protein YndB with AHSA1/START domain</fullName>
    </submittedName>
</protein>
<dbReference type="NCBIfam" id="NF033788">
    <property type="entry name" value="HTH_metalloreg"/>
    <property type="match status" value="1"/>
</dbReference>
<gene>
    <name evidence="3" type="ORF">BKA19_0119</name>
</gene>
<accession>A0A4Q7Y3F5</accession>
<dbReference type="InterPro" id="IPR023393">
    <property type="entry name" value="START-like_dom_sf"/>
</dbReference>
<dbReference type="PANTHER" id="PTHR38600:SF1">
    <property type="entry name" value="TRANSCRIPTIONAL REGULATORY PROTEIN"/>
    <property type="match status" value="1"/>
</dbReference>
<dbReference type="CDD" id="cd00090">
    <property type="entry name" value="HTH_ARSR"/>
    <property type="match status" value="1"/>
</dbReference>
<comment type="caution">
    <text evidence="3">The sequence shown here is derived from an EMBL/GenBank/DDBJ whole genome shotgun (WGS) entry which is preliminary data.</text>
</comment>
<dbReference type="InterPro" id="IPR001845">
    <property type="entry name" value="HTH_ArsR_DNA-bd_dom"/>
</dbReference>
<dbReference type="SUPFAM" id="SSF55961">
    <property type="entry name" value="Bet v1-like"/>
    <property type="match status" value="1"/>
</dbReference>
<evidence type="ECO:0000259" key="2">
    <source>
        <dbReference type="PROSITE" id="PS50987"/>
    </source>
</evidence>
<dbReference type="GO" id="GO:0003700">
    <property type="term" value="F:DNA-binding transcription factor activity"/>
    <property type="evidence" value="ECO:0007669"/>
    <property type="project" value="InterPro"/>
</dbReference>
<comment type="similarity">
    <text evidence="1">Belongs to the AHA1 family.</text>
</comment>
<dbReference type="AlphaFoldDB" id="A0A4Q7Y3F5"/>
<name>A0A4Q7Y3F5_9ACTN</name>
<dbReference type="SUPFAM" id="SSF46785">
    <property type="entry name" value="Winged helix' DNA-binding domain"/>
    <property type="match status" value="1"/>
</dbReference>
<organism evidence="3 4">
    <name type="scientific">Blastococcus saxobsidens</name>
    <dbReference type="NCBI Taxonomy" id="138336"/>
    <lineage>
        <taxon>Bacteria</taxon>
        <taxon>Bacillati</taxon>
        <taxon>Actinomycetota</taxon>
        <taxon>Actinomycetes</taxon>
        <taxon>Geodermatophilales</taxon>
        <taxon>Geodermatophilaceae</taxon>
        <taxon>Blastococcus</taxon>
    </lineage>
</organism>
<dbReference type="CDD" id="cd08893">
    <property type="entry name" value="SRPBCC_CalC_Aha1-like_GntR-HTH"/>
    <property type="match status" value="1"/>
</dbReference>
<keyword evidence="4" id="KW-1185">Reference proteome</keyword>
<sequence>MQVNDCMIVDVIDDLAAVFKALADPTRRQLLDRLHERNGRTLGELCASLSMARQSVSQHLAVLEAANLISTSWQGREKLHHLNPVPLHEVQERWIDKFERPRLRALSAIRHSAEEQAMSQPTYVYVTYIRATPEQVWHALTDADLTARYWGHRNESDWQPGSTWRHVRTDGSGISDVTGTVVEALPHERLVITFPGSEEQREEPSHVTFTIEPHEDIVRLTVRHEGLPTAEDHAAISAGWPAVMANLKSLLETGEVLPQAPWEMHAELREAQMARTDGA</sequence>
<dbReference type="Proteomes" id="UP000292507">
    <property type="component" value="Unassembled WGS sequence"/>
</dbReference>
<dbReference type="PROSITE" id="PS50987">
    <property type="entry name" value="HTH_ARSR_2"/>
    <property type="match status" value="1"/>
</dbReference>
<dbReference type="PANTHER" id="PTHR38600">
    <property type="entry name" value="TRANSCRIPTIONAL REGULATORY PROTEIN"/>
    <property type="match status" value="1"/>
</dbReference>
<dbReference type="Gene3D" id="3.30.530.20">
    <property type="match status" value="1"/>
</dbReference>
<evidence type="ECO:0000256" key="1">
    <source>
        <dbReference type="ARBA" id="ARBA00006817"/>
    </source>
</evidence>
<dbReference type="InterPro" id="IPR036388">
    <property type="entry name" value="WH-like_DNA-bd_sf"/>
</dbReference>
<feature type="domain" description="HTH arsR-type" evidence="2">
    <location>
        <begin position="7"/>
        <end position="102"/>
    </location>
</feature>
<dbReference type="PRINTS" id="PR00778">
    <property type="entry name" value="HTHARSR"/>
</dbReference>